<evidence type="ECO:0000256" key="7">
    <source>
        <dbReference type="ARBA" id="ARBA00023303"/>
    </source>
</evidence>
<feature type="transmembrane region" description="Helical" evidence="8">
    <location>
        <begin position="44"/>
        <end position="69"/>
    </location>
</feature>
<evidence type="ECO:0000313" key="10">
    <source>
        <dbReference type="EMBL" id="GAI13158.1"/>
    </source>
</evidence>
<dbReference type="PANTHER" id="PTHR11003">
    <property type="entry name" value="POTASSIUM CHANNEL, SUBFAMILY K"/>
    <property type="match status" value="1"/>
</dbReference>
<dbReference type="SUPFAM" id="SSF81324">
    <property type="entry name" value="Voltage-gated potassium channels"/>
    <property type="match status" value="1"/>
</dbReference>
<evidence type="ECO:0000256" key="5">
    <source>
        <dbReference type="ARBA" id="ARBA00023065"/>
    </source>
</evidence>
<name>X1L2G5_9ZZZZ</name>
<dbReference type="AlphaFoldDB" id="X1L2G5"/>
<keyword evidence="5" id="KW-0406">Ion transport</keyword>
<keyword evidence="3 8" id="KW-0812">Transmembrane</keyword>
<evidence type="ECO:0000256" key="8">
    <source>
        <dbReference type="SAM" id="Phobius"/>
    </source>
</evidence>
<accession>X1L2G5</accession>
<keyword evidence="6 8" id="KW-0472">Membrane</keyword>
<comment type="subcellular location">
    <subcellularLocation>
        <location evidence="1">Membrane</location>
        <topology evidence="1">Multi-pass membrane protein</topology>
    </subcellularLocation>
</comment>
<protein>
    <recommendedName>
        <fullName evidence="9">Potassium channel domain-containing protein</fullName>
    </recommendedName>
</protein>
<dbReference type="InterPro" id="IPR003280">
    <property type="entry name" value="2pore_dom_K_chnl"/>
</dbReference>
<dbReference type="GO" id="GO:0015271">
    <property type="term" value="F:outward rectifier potassium channel activity"/>
    <property type="evidence" value="ECO:0007669"/>
    <property type="project" value="TreeGrafter"/>
</dbReference>
<dbReference type="GO" id="GO:0030322">
    <property type="term" value="P:stabilization of membrane potential"/>
    <property type="evidence" value="ECO:0007669"/>
    <property type="project" value="TreeGrafter"/>
</dbReference>
<dbReference type="PANTHER" id="PTHR11003:SF291">
    <property type="entry name" value="IP11374P"/>
    <property type="match status" value="1"/>
</dbReference>
<evidence type="ECO:0000256" key="3">
    <source>
        <dbReference type="ARBA" id="ARBA00022692"/>
    </source>
</evidence>
<feature type="transmembrane region" description="Helical" evidence="8">
    <location>
        <begin position="7"/>
        <end position="32"/>
    </location>
</feature>
<keyword evidence="4 8" id="KW-1133">Transmembrane helix</keyword>
<evidence type="ECO:0000256" key="2">
    <source>
        <dbReference type="ARBA" id="ARBA00022448"/>
    </source>
</evidence>
<dbReference type="Gene3D" id="1.10.287.70">
    <property type="match status" value="1"/>
</dbReference>
<gene>
    <name evidence="10" type="ORF">S06H3_20312</name>
</gene>
<dbReference type="GO" id="GO:0005886">
    <property type="term" value="C:plasma membrane"/>
    <property type="evidence" value="ECO:0007669"/>
    <property type="project" value="TreeGrafter"/>
</dbReference>
<dbReference type="InterPro" id="IPR013099">
    <property type="entry name" value="K_chnl_dom"/>
</dbReference>
<dbReference type="Pfam" id="PF07885">
    <property type="entry name" value="Ion_trans_2"/>
    <property type="match status" value="1"/>
</dbReference>
<evidence type="ECO:0000256" key="6">
    <source>
        <dbReference type="ARBA" id="ARBA00023136"/>
    </source>
</evidence>
<evidence type="ECO:0000256" key="4">
    <source>
        <dbReference type="ARBA" id="ARBA00022989"/>
    </source>
</evidence>
<dbReference type="EMBL" id="BARV01010506">
    <property type="protein sequence ID" value="GAI13158.1"/>
    <property type="molecule type" value="Genomic_DNA"/>
</dbReference>
<feature type="domain" description="Potassium channel" evidence="9">
    <location>
        <begin position="3"/>
        <end position="69"/>
    </location>
</feature>
<keyword evidence="7" id="KW-0407">Ion channel</keyword>
<sequence length="98" mass="11373">MFAVSYVYYMVEGWSYLDSVYFTVVTFATIGYGDIAPVTNAGKILTIFASFFGIAMVFYLISVIGSYFFERKLRRLGVPMDSKIKPLFRLHKKKRKRK</sequence>
<keyword evidence="2" id="KW-0813">Transport</keyword>
<evidence type="ECO:0000259" key="9">
    <source>
        <dbReference type="Pfam" id="PF07885"/>
    </source>
</evidence>
<dbReference type="GO" id="GO:0022841">
    <property type="term" value="F:potassium ion leak channel activity"/>
    <property type="evidence" value="ECO:0007669"/>
    <property type="project" value="TreeGrafter"/>
</dbReference>
<comment type="caution">
    <text evidence="10">The sequence shown here is derived from an EMBL/GenBank/DDBJ whole genome shotgun (WGS) entry which is preliminary data.</text>
</comment>
<organism evidence="10">
    <name type="scientific">marine sediment metagenome</name>
    <dbReference type="NCBI Taxonomy" id="412755"/>
    <lineage>
        <taxon>unclassified sequences</taxon>
        <taxon>metagenomes</taxon>
        <taxon>ecological metagenomes</taxon>
    </lineage>
</organism>
<evidence type="ECO:0000256" key="1">
    <source>
        <dbReference type="ARBA" id="ARBA00004141"/>
    </source>
</evidence>
<proteinExistence type="predicted"/>
<reference evidence="10" key="1">
    <citation type="journal article" date="2014" name="Front. Microbiol.">
        <title>High frequency of phylogenetically diverse reductive dehalogenase-homologous genes in deep subseafloor sedimentary metagenomes.</title>
        <authorList>
            <person name="Kawai M."/>
            <person name="Futagami T."/>
            <person name="Toyoda A."/>
            <person name="Takaki Y."/>
            <person name="Nishi S."/>
            <person name="Hori S."/>
            <person name="Arai W."/>
            <person name="Tsubouchi T."/>
            <person name="Morono Y."/>
            <person name="Uchiyama I."/>
            <person name="Ito T."/>
            <person name="Fujiyama A."/>
            <person name="Inagaki F."/>
            <person name="Takami H."/>
        </authorList>
    </citation>
    <scope>NUCLEOTIDE SEQUENCE</scope>
    <source>
        <strain evidence="10">Expedition CK06-06</strain>
    </source>
</reference>